<proteinExistence type="predicted"/>
<dbReference type="EMBL" id="VTOW01000001">
    <property type="protein sequence ID" value="NKE70748.1"/>
    <property type="molecule type" value="Genomic_DNA"/>
</dbReference>
<dbReference type="RefSeq" id="WP_168058983.1">
    <property type="nucleotide sequence ID" value="NZ_VTOW01000001.1"/>
</dbReference>
<dbReference type="Proteomes" id="UP000534783">
    <property type="component" value="Unassembled WGS sequence"/>
</dbReference>
<accession>A0A7X6IAP1</accession>
<protein>
    <submittedName>
        <fullName evidence="2">Uncharacterized protein</fullName>
    </submittedName>
</protein>
<dbReference type="AlphaFoldDB" id="A0A7X6IAP1"/>
<name>A0A7X6IAP1_9BACT</name>
<comment type="caution">
    <text evidence="2">The sequence shown here is derived from an EMBL/GenBank/DDBJ whole genome shotgun (WGS) entry which is preliminary data.</text>
</comment>
<feature type="compositionally biased region" description="Basic and acidic residues" evidence="1">
    <location>
        <begin position="34"/>
        <end position="72"/>
    </location>
</feature>
<sequence length="158" mass="17600">METKKIVASLGFALIALLLGGKIGPTHGAPPIQSEERDREEAKKEAEEKQPKTPEQEQKEKEEEELKATIRDIKRRQQRDEESIRVRANIFPSLPPEAECTAADRARSRLEKVTDDGGLIIAGDILIDSSNEANVENNEGSINSQVNVNIINESNRRC</sequence>
<evidence type="ECO:0000313" key="2">
    <source>
        <dbReference type="EMBL" id="NKE70748.1"/>
    </source>
</evidence>
<organism evidence="2 3">
    <name type="scientific">Candidatus Manganitrophus noduliformans</name>
    <dbReference type="NCBI Taxonomy" id="2606439"/>
    <lineage>
        <taxon>Bacteria</taxon>
        <taxon>Pseudomonadati</taxon>
        <taxon>Nitrospirota</taxon>
        <taxon>Nitrospiria</taxon>
        <taxon>Candidatus Troglogloeales</taxon>
        <taxon>Candidatus Manganitrophaceae</taxon>
        <taxon>Candidatus Manganitrophus</taxon>
    </lineage>
</organism>
<keyword evidence="3" id="KW-1185">Reference proteome</keyword>
<reference evidence="2 3" key="1">
    <citation type="journal article" date="2020" name="Nature">
        <title>Bacterial chemolithoautotrophy via manganese oxidation.</title>
        <authorList>
            <person name="Yu H."/>
            <person name="Leadbetter J.R."/>
        </authorList>
    </citation>
    <scope>NUCLEOTIDE SEQUENCE [LARGE SCALE GENOMIC DNA]</scope>
    <source>
        <strain evidence="2 3">Mn-1</strain>
    </source>
</reference>
<evidence type="ECO:0000313" key="3">
    <source>
        <dbReference type="Proteomes" id="UP000534783"/>
    </source>
</evidence>
<evidence type="ECO:0000256" key="1">
    <source>
        <dbReference type="SAM" id="MobiDB-lite"/>
    </source>
</evidence>
<gene>
    <name evidence="2" type="ORF">MNODULE_08355</name>
</gene>
<feature type="region of interest" description="Disordered" evidence="1">
    <location>
        <begin position="22"/>
        <end position="94"/>
    </location>
</feature>